<sequence>MDAAPASRVANLDLLRAIAIALVVPVNLVGERVIDVGPTMNHVFESGWVGVDLFFVLSGWLIGGLYWRELGRHGDVEVGRFWARRWLRTIPPYLVALVAVYGLRAAFTDNPDPFDWRYLVFVQNYTGMPYWGVSWSLCVEEHFYLGLPVVLGIALRVRGGVPVALGAAALVSLVARVLTVPDGADPWGPQYTDTHMRLEGLALGVAAAWVYHCRPGLWPGLRRAGRLVVLPGLAFVATVPWLPLDVLNRYAYTGVALAFVALVVATADRRPLPLASSRAVRAVALTSYSVYMTHTVAADVYRRLAMDALPGVPPAVHVAGALVLIAAVGGAFYAAVERPALWVRRRLAPRRSDRPSPALAPVG</sequence>
<feature type="transmembrane region" description="Helical" evidence="1">
    <location>
        <begin position="87"/>
        <end position="107"/>
    </location>
</feature>
<dbReference type="RefSeq" id="WP_179299796.1">
    <property type="nucleotide sequence ID" value="NZ_MQWD01000005.1"/>
</dbReference>
<dbReference type="PANTHER" id="PTHR23028:SF53">
    <property type="entry name" value="ACYL_TRANSF_3 DOMAIN-CONTAINING PROTEIN"/>
    <property type="match status" value="1"/>
</dbReference>
<dbReference type="GO" id="GO:0016747">
    <property type="term" value="F:acyltransferase activity, transferring groups other than amino-acyl groups"/>
    <property type="evidence" value="ECO:0007669"/>
    <property type="project" value="InterPro"/>
</dbReference>
<keyword evidence="1" id="KW-0812">Transmembrane</keyword>
<dbReference type="Pfam" id="PF01757">
    <property type="entry name" value="Acyl_transf_3"/>
    <property type="match status" value="1"/>
</dbReference>
<comment type="caution">
    <text evidence="3">The sequence shown here is derived from an EMBL/GenBank/DDBJ whole genome shotgun (WGS) entry which is preliminary data.</text>
</comment>
<keyword evidence="1" id="KW-0472">Membrane</keyword>
<dbReference type="Proteomes" id="UP000216339">
    <property type="component" value="Unassembled WGS sequence"/>
</dbReference>
<dbReference type="PANTHER" id="PTHR23028">
    <property type="entry name" value="ACETYLTRANSFERASE"/>
    <property type="match status" value="1"/>
</dbReference>
<feature type="transmembrane region" description="Helical" evidence="1">
    <location>
        <begin position="279"/>
        <end position="297"/>
    </location>
</feature>
<feature type="transmembrane region" description="Helical" evidence="1">
    <location>
        <begin position="250"/>
        <end position="267"/>
    </location>
</feature>
<feature type="domain" description="Acyltransferase 3" evidence="2">
    <location>
        <begin position="10"/>
        <end position="330"/>
    </location>
</feature>
<feature type="transmembrane region" description="Helical" evidence="1">
    <location>
        <begin position="12"/>
        <end position="28"/>
    </location>
</feature>
<dbReference type="GO" id="GO:0009103">
    <property type="term" value="P:lipopolysaccharide biosynthetic process"/>
    <property type="evidence" value="ECO:0007669"/>
    <property type="project" value="TreeGrafter"/>
</dbReference>
<protein>
    <recommendedName>
        <fullName evidence="2">Acyltransferase 3 domain-containing protein</fullName>
    </recommendedName>
</protein>
<feature type="transmembrane region" description="Helical" evidence="1">
    <location>
        <begin position="194"/>
        <end position="212"/>
    </location>
</feature>
<dbReference type="GO" id="GO:0016020">
    <property type="term" value="C:membrane"/>
    <property type="evidence" value="ECO:0007669"/>
    <property type="project" value="TreeGrafter"/>
</dbReference>
<gene>
    <name evidence="3" type="ORF">BSZ37_20325</name>
</gene>
<proteinExistence type="predicted"/>
<keyword evidence="4" id="KW-1185">Reference proteome</keyword>
<organism evidence="3 4">
    <name type="scientific">Rubrivirga marina</name>
    <dbReference type="NCBI Taxonomy" id="1196024"/>
    <lineage>
        <taxon>Bacteria</taxon>
        <taxon>Pseudomonadati</taxon>
        <taxon>Rhodothermota</taxon>
        <taxon>Rhodothermia</taxon>
        <taxon>Rhodothermales</taxon>
        <taxon>Rubricoccaceae</taxon>
        <taxon>Rubrivirga</taxon>
    </lineage>
</organism>
<accession>A0A271ITI9</accession>
<evidence type="ECO:0000259" key="2">
    <source>
        <dbReference type="Pfam" id="PF01757"/>
    </source>
</evidence>
<feature type="transmembrane region" description="Helical" evidence="1">
    <location>
        <begin position="159"/>
        <end position="179"/>
    </location>
</feature>
<feature type="transmembrane region" description="Helical" evidence="1">
    <location>
        <begin position="317"/>
        <end position="336"/>
    </location>
</feature>
<dbReference type="AlphaFoldDB" id="A0A271ITI9"/>
<dbReference type="InterPro" id="IPR002656">
    <property type="entry name" value="Acyl_transf_3_dom"/>
</dbReference>
<name>A0A271ITI9_9BACT</name>
<evidence type="ECO:0000313" key="3">
    <source>
        <dbReference type="EMBL" id="PAP74532.1"/>
    </source>
</evidence>
<feature type="transmembrane region" description="Helical" evidence="1">
    <location>
        <begin position="224"/>
        <end position="244"/>
    </location>
</feature>
<dbReference type="EMBL" id="MQWD01000005">
    <property type="protein sequence ID" value="PAP74532.1"/>
    <property type="molecule type" value="Genomic_DNA"/>
</dbReference>
<feature type="transmembrane region" description="Helical" evidence="1">
    <location>
        <begin position="48"/>
        <end position="67"/>
    </location>
</feature>
<evidence type="ECO:0000313" key="4">
    <source>
        <dbReference type="Proteomes" id="UP000216339"/>
    </source>
</evidence>
<keyword evidence="1" id="KW-1133">Transmembrane helix</keyword>
<feature type="transmembrane region" description="Helical" evidence="1">
    <location>
        <begin position="127"/>
        <end position="147"/>
    </location>
</feature>
<evidence type="ECO:0000256" key="1">
    <source>
        <dbReference type="SAM" id="Phobius"/>
    </source>
</evidence>
<reference evidence="3 4" key="1">
    <citation type="submission" date="2016-11" db="EMBL/GenBank/DDBJ databases">
        <title>Study of marine rhodopsin-containing bacteria.</title>
        <authorList>
            <person name="Yoshizawa S."/>
            <person name="Kumagai Y."/>
            <person name="Kogure K."/>
        </authorList>
    </citation>
    <scope>NUCLEOTIDE SEQUENCE [LARGE SCALE GENOMIC DNA]</scope>
    <source>
        <strain evidence="3 4">SAORIC-28</strain>
    </source>
</reference>
<dbReference type="InterPro" id="IPR050879">
    <property type="entry name" value="Acyltransferase_3"/>
</dbReference>